<evidence type="ECO:0000259" key="12">
    <source>
        <dbReference type="Pfam" id="PF21687"/>
    </source>
</evidence>
<keyword evidence="7" id="KW-0653">Protein transport</keyword>
<dbReference type="InterPro" id="IPR049031">
    <property type="entry name" value="T2SSK_SAM-like_1st"/>
</dbReference>
<dbReference type="PIRSF" id="PIRSF002786">
    <property type="entry name" value="XcpX"/>
    <property type="match status" value="1"/>
</dbReference>
<feature type="domain" description="T2SS protein K second SAM-like" evidence="11">
    <location>
        <begin position="210"/>
        <end position="262"/>
    </location>
</feature>
<keyword evidence="6" id="KW-0812">Transmembrane</keyword>
<dbReference type="InterPro" id="IPR049179">
    <property type="entry name" value="T2SSK_SAM-like_2nd"/>
</dbReference>
<organism evidence="13 14">
    <name type="scientific">Modicisalibacter luteus</name>
    <dbReference type="NCBI Taxonomy" id="453962"/>
    <lineage>
        <taxon>Bacteria</taxon>
        <taxon>Pseudomonadati</taxon>
        <taxon>Pseudomonadota</taxon>
        <taxon>Gammaproteobacteria</taxon>
        <taxon>Oceanospirillales</taxon>
        <taxon>Halomonadaceae</taxon>
        <taxon>Modicisalibacter</taxon>
    </lineage>
</organism>
<dbReference type="RefSeq" id="WP_019019632.1">
    <property type="nucleotide sequence ID" value="NZ_BMXD01000008.1"/>
</dbReference>
<protein>
    <recommendedName>
        <fullName evidence="10">Type II secretion system protein K</fullName>
    </recommendedName>
</protein>
<evidence type="ECO:0000256" key="9">
    <source>
        <dbReference type="ARBA" id="ARBA00023136"/>
    </source>
</evidence>
<evidence type="ECO:0000256" key="1">
    <source>
        <dbReference type="ARBA" id="ARBA00004533"/>
    </source>
</evidence>
<keyword evidence="5 10" id="KW-0997">Cell inner membrane</keyword>
<dbReference type="Pfam" id="PF03934">
    <property type="entry name" value="T2SSK"/>
    <property type="match status" value="1"/>
</dbReference>
<evidence type="ECO:0000313" key="14">
    <source>
        <dbReference type="Proteomes" id="UP001595640"/>
    </source>
</evidence>
<dbReference type="Gene3D" id="3.30.1300.30">
    <property type="entry name" value="GSPII I/J protein-like"/>
    <property type="match status" value="1"/>
</dbReference>
<evidence type="ECO:0000256" key="2">
    <source>
        <dbReference type="ARBA" id="ARBA00007246"/>
    </source>
</evidence>
<dbReference type="InterPro" id="IPR038072">
    <property type="entry name" value="GspK_central_sf"/>
</dbReference>
<evidence type="ECO:0000259" key="11">
    <source>
        <dbReference type="Pfam" id="PF03934"/>
    </source>
</evidence>
<evidence type="ECO:0000256" key="3">
    <source>
        <dbReference type="ARBA" id="ARBA00022448"/>
    </source>
</evidence>
<dbReference type="InterPro" id="IPR005628">
    <property type="entry name" value="GspK"/>
</dbReference>
<evidence type="ECO:0000313" key="13">
    <source>
        <dbReference type="EMBL" id="MFC3290686.1"/>
    </source>
</evidence>
<proteinExistence type="inferred from homology"/>
<keyword evidence="4 10" id="KW-1003">Cell membrane</keyword>
<dbReference type="PANTHER" id="PTHR38831">
    <property type="entry name" value="TYPE II SECRETION SYSTEM PROTEIN K"/>
    <property type="match status" value="1"/>
</dbReference>
<comment type="similarity">
    <text evidence="2 10">Belongs to the GSP K family.</text>
</comment>
<evidence type="ECO:0000256" key="6">
    <source>
        <dbReference type="ARBA" id="ARBA00022692"/>
    </source>
</evidence>
<accession>A0ABV7LVM2</accession>
<evidence type="ECO:0000256" key="10">
    <source>
        <dbReference type="PIRNR" id="PIRNR002786"/>
    </source>
</evidence>
<dbReference type="SUPFAM" id="SSF158544">
    <property type="entry name" value="GspK insert domain-like"/>
    <property type="match status" value="2"/>
</dbReference>
<dbReference type="Gene3D" id="1.10.40.60">
    <property type="entry name" value="EpsJ-like"/>
    <property type="match status" value="2"/>
</dbReference>
<dbReference type="InterPro" id="IPR045584">
    <property type="entry name" value="Pilin-like"/>
</dbReference>
<evidence type="ECO:0000256" key="4">
    <source>
        <dbReference type="ARBA" id="ARBA00022475"/>
    </source>
</evidence>
<keyword evidence="9 10" id="KW-0472">Membrane</keyword>
<dbReference type="Pfam" id="PF21687">
    <property type="entry name" value="T2SSK_1st"/>
    <property type="match status" value="1"/>
</dbReference>
<keyword evidence="8" id="KW-1133">Transmembrane helix</keyword>
<evidence type="ECO:0000256" key="5">
    <source>
        <dbReference type="ARBA" id="ARBA00022519"/>
    </source>
</evidence>
<evidence type="ECO:0000256" key="7">
    <source>
        <dbReference type="ARBA" id="ARBA00022927"/>
    </source>
</evidence>
<dbReference type="Proteomes" id="UP001595640">
    <property type="component" value="Unassembled WGS sequence"/>
</dbReference>
<dbReference type="EMBL" id="JBHRUH010000003">
    <property type="protein sequence ID" value="MFC3290686.1"/>
    <property type="molecule type" value="Genomic_DNA"/>
</dbReference>
<reference evidence="14" key="1">
    <citation type="journal article" date="2019" name="Int. J. Syst. Evol. Microbiol.">
        <title>The Global Catalogue of Microorganisms (GCM) 10K type strain sequencing project: providing services to taxonomists for standard genome sequencing and annotation.</title>
        <authorList>
            <consortium name="The Broad Institute Genomics Platform"/>
            <consortium name="The Broad Institute Genome Sequencing Center for Infectious Disease"/>
            <person name="Wu L."/>
            <person name="Ma J."/>
        </authorList>
    </citation>
    <scope>NUCLEOTIDE SEQUENCE [LARGE SCALE GENOMIC DNA]</scope>
    <source>
        <strain evidence="14">KCTC 12847</strain>
    </source>
</reference>
<keyword evidence="14" id="KW-1185">Reference proteome</keyword>
<dbReference type="PANTHER" id="PTHR38831:SF1">
    <property type="entry name" value="TYPE II SECRETION SYSTEM PROTEIN K-RELATED"/>
    <property type="match status" value="1"/>
</dbReference>
<name>A0ABV7LVM2_9GAMM</name>
<comment type="caution">
    <text evidence="13">The sequence shown here is derived from an EMBL/GenBank/DDBJ whole genome shotgun (WGS) entry which is preliminary data.</text>
</comment>
<sequence>MSRQRGVALLMVLLCLALVGMVLSSLAEDGRNDIHRLGLLQAETQARFHIQGAEIIARRALTDAAVRQASLWWQSLAGKPLDYPTDEGRIRLVVRDLRTCFNLNALAGSNGALAAEQLTRLLADRPPSALGDLTPTAFVARLADWIDADTRPRENSLDGVDYARGSPQRVSADTLLVDISELNWLEPLDSARFQTLKDLCVLPDMGAWRLNLNSVQLAQLPLLEALFEGQVARGDLIRLINARPAIGYSGIDAVRAQLGSDSEWLERYGDRLTLTPDYLELDVTVEVGEYRFHTRRLLKAEGVSSWSPYVPASRVRILSRTDDLSAWMMSPPSSPQGFAP</sequence>
<comment type="subcellular location">
    <subcellularLocation>
        <location evidence="1 10">Cell inner membrane</location>
    </subcellularLocation>
</comment>
<dbReference type="SUPFAM" id="SSF54523">
    <property type="entry name" value="Pili subunits"/>
    <property type="match status" value="1"/>
</dbReference>
<dbReference type="NCBIfam" id="NF037980">
    <property type="entry name" value="T2SS_GspK"/>
    <property type="match status" value="1"/>
</dbReference>
<gene>
    <name evidence="13" type="primary">gspK</name>
    <name evidence="13" type="ORF">ACFOEI_01220</name>
</gene>
<evidence type="ECO:0000256" key="8">
    <source>
        <dbReference type="ARBA" id="ARBA00022989"/>
    </source>
</evidence>
<feature type="domain" description="T2SS protein K first SAM-like" evidence="12">
    <location>
        <begin position="99"/>
        <end position="204"/>
    </location>
</feature>
<keyword evidence="3 10" id="KW-0813">Transport</keyword>